<evidence type="ECO:0000313" key="2">
    <source>
        <dbReference type="Proteomes" id="UP000547879"/>
    </source>
</evidence>
<organism evidence="1 2">
    <name type="scientific">Rhizobium wenxiniae</name>
    <dbReference type="NCBI Taxonomy" id="1737357"/>
    <lineage>
        <taxon>Bacteria</taxon>
        <taxon>Pseudomonadati</taxon>
        <taxon>Pseudomonadota</taxon>
        <taxon>Alphaproteobacteria</taxon>
        <taxon>Hyphomicrobiales</taxon>
        <taxon>Rhizobiaceae</taxon>
        <taxon>Rhizobium/Agrobacterium group</taxon>
        <taxon>Rhizobium</taxon>
    </lineage>
</organism>
<accession>A0A7W9YE55</accession>
<sequence>MKLLKSLEELLYELVSWLLFYPITMWRSVVSPLIMMRYADAELADRLSLPIRLGSPSHQKVLSPDAWSCAQVGSST</sequence>
<reference evidence="1 2" key="1">
    <citation type="submission" date="2020-08" db="EMBL/GenBank/DDBJ databases">
        <title>Genomic Encyclopedia of Type Strains, Phase IV (KMG-IV): sequencing the most valuable type-strain genomes for metagenomic binning, comparative biology and taxonomic classification.</title>
        <authorList>
            <person name="Goeker M."/>
        </authorList>
    </citation>
    <scope>NUCLEOTIDE SEQUENCE [LARGE SCALE GENOMIC DNA]</scope>
    <source>
        <strain evidence="1 2">DSM 100734</strain>
    </source>
</reference>
<dbReference type="AlphaFoldDB" id="A0A7W9YE55"/>
<evidence type="ECO:0000313" key="1">
    <source>
        <dbReference type="EMBL" id="MBB6166268.1"/>
    </source>
</evidence>
<comment type="caution">
    <text evidence="1">The sequence shown here is derived from an EMBL/GenBank/DDBJ whole genome shotgun (WGS) entry which is preliminary data.</text>
</comment>
<dbReference type="EMBL" id="JACHEG010000017">
    <property type="protein sequence ID" value="MBB6166268.1"/>
    <property type="molecule type" value="Genomic_DNA"/>
</dbReference>
<dbReference type="Proteomes" id="UP000547879">
    <property type="component" value="Unassembled WGS sequence"/>
</dbReference>
<proteinExistence type="predicted"/>
<gene>
    <name evidence="1" type="ORF">HNQ72_006119</name>
</gene>
<protein>
    <submittedName>
        <fullName evidence="1">Uncharacterized protein</fullName>
    </submittedName>
</protein>
<keyword evidence="2" id="KW-1185">Reference proteome</keyword>
<dbReference type="RefSeq" id="WP_244654649.1">
    <property type="nucleotide sequence ID" value="NZ_BMHW01000020.1"/>
</dbReference>
<name>A0A7W9YE55_9HYPH</name>